<reference evidence="2" key="1">
    <citation type="submission" date="2011-07" db="EMBL/GenBank/DDBJ databases">
        <title>Divergent evolution of antigenic variation in African trypanosomes.</title>
        <authorList>
            <person name="Jackson A.P."/>
            <person name="Berry A."/>
            <person name="Allison H.C."/>
            <person name="Burton P."/>
            <person name="Anderson J."/>
            <person name="Aslett M."/>
            <person name="Brown R."/>
            <person name="Corton N."/>
            <person name="Harris D."/>
            <person name="Hauser H."/>
            <person name="Gamble J."/>
            <person name="Gilderthorp R."/>
            <person name="McQuillan J."/>
            <person name="Quail M.A."/>
            <person name="Sanders M."/>
            <person name="Van Tonder A."/>
            <person name="Ginger M.L."/>
            <person name="Donelson J.E."/>
            <person name="Field M.C."/>
            <person name="Barry J.D."/>
            <person name="Berriman M."/>
            <person name="Hertz-Fowler C."/>
        </authorList>
    </citation>
    <scope>NUCLEOTIDE SEQUENCE [LARGE SCALE GENOMIC DNA]</scope>
    <source>
        <strain evidence="2">IL3000</strain>
    </source>
</reference>
<organism evidence="1 2">
    <name type="scientific">Trypanosoma congolense (strain IL3000)</name>
    <dbReference type="NCBI Taxonomy" id="1068625"/>
    <lineage>
        <taxon>Eukaryota</taxon>
        <taxon>Discoba</taxon>
        <taxon>Euglenozoa</taxon>
        <taxon>Kinetoplastea</taxon>
        <taxon>Metakinetoplastina</taxon>
        <taxon>Trypanosomatida</taxon>
        <taxon>Trypanosomatidae</taxon>
        <taxon>Trypanosoma</taxon>
        <taxon>Nannomonas</taxon>
    </lineage>
</organism>
<sequence>MCRLFLCGYSIASLMFSILTKCWSLTVCIMRSWLHNCLSNWRCCSDMPMSQSFSLSHCRLDLMMSVRGAHADMPRSIVRGICPQDISSHTRMYEFSLRVSLLTSKRFFVSPGFLENQPRMTRVRVLAVGSHFKRIRPYASPSPCSASHGSSRTPLCYLFHLEQSVAAGV</sequence>
<dbReference type="EMBL" id="CAEQ01002169">
    <property type="protein sequence ID" value="CCD16111.1"/>
    <property type="molecule type" value="Genomic_DNA"/>
</dbReference>
<dbReference type="Proteomes" id="UP000000702">
    <property type="component" value="Unassembled WGS sequence"/>
</dbReference>
<dbReference type="VEuPathDB" id="TriTrypDB:TcIL3000_0_10680"/>
<evidence type="ECO:0000313" key="1">
    <source>
        <dbReference type="EMBL" id="CCD16111.1"/>
    </source>
</evidence>
<proteinExistence type="predicted"/>
<keyword evidence="2" id="KW-1185">Reference proteome</keyword>
<name>F9WFN4_TRYCI</name>
<protein>
    <submittedName>
        <fullName evidence="1">WGS project CAEQ00000000 data, annotated contig 409</fullName>
    </submittedName>
</protein>
<evidence type="ECO:0000313" key="2">
    <source>
        <dbReference type="Proteomes" id="UP000000702"/>
    </source>
</evidence>
<gene>
    <name evidence="1" type="ORF">TCIL3000_0_10680</name>
</gene>
<accession>F9WFN4</accession>
<dbReference type="AlphaFoldDB" id="F9WFN4"/>
<reference evidence="1 2" key="2">
    <citation type="journal article" date="2012" name="Proc. Natl. Acad. Sci. U.S.A.">
        <title>Antigenic diversity is generated by distinct evolutionary mechanisms in African trypanosome species.</title>
        <authorList>
            <person name="Jackson A.P."/>
            <person name="Berry A."/>
            <person name="Aslett M."/>
            <person name="Allison H.C."/>
            <person name="Burton P."/>
            <person name="Vavrova-Anderson J."/>
            <person name="Brown R."/>
            <person name="Browne H."/>
            <person name="Corton N."/>
            <person name="Hauser H."/>
            <person name="Gamble J."/>
            <person name="Gilderthorp R."/>
            <person name="Marcello L."/>
            <person name="McQuillan J."/>
            <person name="Otto T.D."/>
            <person name="Quail M.A."/>
            <person name="Sanders M.J."/>
            <person name="van Tonder A."/>
            <person name="Ginger M.L."/>
            <person name="Field M.C."/>
            <person name="Barry J.D."/>
            <person name="Hertz-Fowler C."/>
            <person name="Berriman M."/>
        </authorList>
    </citation>
    <scope>NUCLEOTIDE SEQUENCE [LARGE SCALE GENOMIC DNA]</scope>
    <source>
        <strain evidence="1 2">IL3000</strain>
    </source>
</reference>
<comment type="caution">
    <text evidence="1">The sequence shown here is derived from an EMBL/GenBank/DDBJ whole genome shotgun (WGS) entry which is preliminary data.</text>
</comment>